<comment type="caution">
    <text evidence="1">The sequence shown here is derived from an EMBL/GenBank/DDBJ whole genome shotgun (WGS) entry which is preliminary data.</text>
</comment>
<evidence type="ECO:0000313" key="2">
    <source>
        <dbReference type="Proteomes" id="UP000238479"/>
    </source>
</evidence>
<name>A0A2P6PHG4_ROSCH</name>
<keyword evidence="2" id="KW-1185">Reference proteome</keyword>
<proteinExistence type="predicted"/>
<dbReference type="Gramene" id="PRQ21376">
    <property type="protein sequence ID" value="PRQ21376"/>
    <property type="gene ID" value="RchiOBHm_Chr7g0238551"/>
</dbReference>
<dbReference type="Proteomes" id="UP000238479">
    <property type="component" value="Chromosome 7"/>
</dbReference>
<organism evidence="1 2">
    <name type="scientific">Rosa chinensis</name>
    <name type="common">China rose</name>
    <dbReference type="NCBI Taxonomy" id="74649"/>
    <lineage>
        <taxon>Eukaryota</taxon>
        <taxon>Viridiplantae</taxon>
        <taxon>Streptophyta</taxon>
        <taxon>Embryophyta</taxon>
        <taxon>Tracheophyta</taxon>
        <taxon>Spermatophyta</taxon>
        <taxon>Magnoliopsida</taxon>
        <taxon>eudicotyledons</taxon>
        <taxon>Gunneridae</taxon>
        <taxon>Pentapetalae</taxon>
        <taxon>rosids</taxon>
        <taxon>fabids</taxon>
        <taxon>Rosales</taxon>
        <taxon>Rosaceae</taxon>
        <taxon>Rosoideae</taxon>
        <taxon>Rosoideae incertae sedis</taxon>
        <taxon>Rosa</taxon>
    </lineage>
</organism>
<gene>
    <name evidence="1" type="ORF">RchiOBHm_Chr7g0238551</name>
</gene>
<sequence length="80" mass="8920">MVHVCLASDVSVAFLSPPCAKPHPFTVSDHVLLTLAHLTHTSLTRARPPYPFSPLSSLTRNLPYIKGYFSFPQGEQRRTD</sequence>
<protein>
    <submittedName>
        <fullName evidence="1">Uncharacterized protein</fullName>
    </submittedName>
</protein>
<dbReference type="AlphaFoldDB" id="A0A2P6PHG4"/>
<dbReference type="EMBL" id="PDCK01000045">
    <property type="protein sequence ID" value="PRQ21376.1"/>
    <property type="molecule type" value="Genomic_DNA"/>
</dbReference>
<accession>A0A2P6PHG4</accession>
<evidence type="ECO:0000313" key="1">
    <source>
        <dbReference type="EMBL" id="PRQ21376.1"/>
    </source>
</evidence>
<reference evidence="1 2" key="1">
    <citation type="journal article" date="2018" name="Nat. Genet.">
        <title>The Rosa genome provides new insights in the design of modern roses.</title>
        <authorList>
            <person name="Bendahmane M."/>
        </authorList>
    </citation>
    <scope>NUCLEOTIDE SEQUENCE [LARGE SCALE GENOMIC DNA]</scope>
    <source>
        <strain evidence="2">cv. Old Blush</strain>
    </source>
</reference>